<reference evidence="6 7" key="1">
    <citation type="submission" date="2019-12" db="EMBL/GenBank/DDBJ databases">
        <title>Draft genome sequence of the ascomycete Xylaria multiplex DSM 110363.</title>
        <authorList>
            <person name="Buettner E."/>
            <person name="Kellner H."/>
        </authorList>
    </citation>
    <scope>NUCLEOTIDE SEQUENCE [LARGE SCALE GENOMIC DNA]</scope>
    <source>
        <strain evidence="6 7">DSM 110363</strain>
    </source>
</reference>
<proteinExistence type="predicted"/>
<dbReference type="InterPro" id="IPR015915">
    <property type="entry name" value="Kelch-typ_b-propeller"/>
</dbReference>
<protein>
    <submittedName>
        <fullName evidence="6">Uncharacterized protein</fullName>
    </submittedName>
</protein>
<feature type="chain" id="PRO_5028985898" evidence="5">
    <location>
        <begin position="21"/>
        <end position="839"/>
    </location>
</feature>
<name>A0A7C8IGG0_9PEZI</name>
<evidence type="ECO:0000256" key="5">
    <source>
        <dbReference type="SAM" id="SignalP"/>
    </source>
</evidence>
<feature type="region of interest" description="Disordered" evidence="3">
    <location>
        <begin position="574"/>
        <end position="602"/>
    </location>
</feature>
<evidence type="ECO:0000256" key="1">
    <source>
        <dbReference type="ARBA" id="ARBA00022441"/>
    </source>
</evidence>
<evidence type="ECO:0000313" key="6">
    <source>
        <dbReference type="EMBL" id="KAF2963049.1"/>
    </source>
</evidence>
<dbReference type="PANTHER" id="PTHR46228">
    <property type="entry name" value="KELCH DOMAIN-CONTAINING PROTEIN"/>
    <property type="match status" value="1"/>
</dbReference>
<accession>A0A7C8IGG0</accession>
<gene>
    <name evidence="6" type="ORF">GQX73_g10521</name>
</gene>
<evidence type="ECO:0000256" key="3">
    <source>
        <dbReference type="SAM" id="MobiDB-lite"/>
    </source>
</evidence>
<organism evidence="6 7">
    <name type="scientific">Xylaria multiplex</name>
    <dbReference type="NCBI Taxonomy" id="323545"/>
    <lineage>
        <taxon>Eukaryota</taxon>
        <taxon>Fungi</taxon>
        <taxon>Dikarya</taxon>
        <taxon>Ascomycota</taxon>
        <taxon>Pezizomycotina</taxon>
        <taxon>Sordariomycetes</taxon>
        <taxon>Xylariomycetidae</taxon>
        <taxon>Xylariales</taxon>
        <taxon>Xylariaceae</taxon>
        <taxon>Xylaria</taxon>
    </lineage>
</organism>
<dbReference type="PANTHER" id="PTHR46228:SF2">
    <property type="entry name" value="KELCH REPEAT PROTEIN (AFU_ORTHOLOGUE AFUA_4G14350)"/>
    <property type="match status" value="1"/>
</dbReference>
<feature type="compositionally biased region" description="Basic and acidic residues" evidence="3">
    <location>
        <begin position="747"/>
        <end position="772"/>
    </location>
</feature>
<dbReference type="Gene3D" id="2.120.10.80">
    <property type="entry name" value="Kelch-type beta propeller"/>
    <property type="match status" value="1"/>
</dbReference>
<keyword evidence="4" id="KW-1133">Transmembrane helix</keyword>
<keyword evidence="4" id="KW-0472">Membrane</keyword>
<feature type="signal peptide" evidence="5">
    <location>
        <begin position="1"/>
        <end position="20"/>
    </location>
</feature>
<keyword evidence="5" id="KW-0732">Signal</keyword>
<comment type="caution">
    <text evidence="6">The sequence shown here is derived from an EMBL/GenBank/DDBJ whole genome shotgun (WGS) entry which is preliminary data.</text>
</comment>
<dbReference type="SUPFAM" id="SSF117281">
    <property type="entry name" value="Kelch motif"/>
    <property type="match status" value="1"/>
</dbReference>
<dbReference type="Proteomes" id="UP000481858">
    <property type="component" value="Unassembled WGS sequence"/>
</dbReference>
<dbReference type="InParanoid" id="A0A7C8IGG0"/>
<dbReference type="AlphaFoldDB" id="A0A7C8IGG0"/>
<keyword evidence="2" id="KW-0677">Repeat</keyword>
<feature type="compositionally biased region" description="Basic and acidic residues" evidence="3">
    <location>
        <begin position="577"/>
        <end position="599"/>
    </location>
</feature>
<keyword evidence="1" id="KW-0880">Kelch repeat</keyword>
<keyword evidence="4" id="KW-0812">Transmembrane</keyword>
<evidence type="ECO:0000256" key="4">
    <source>
        <dbReference type="SAM" id="Phobius"/>
    </source>
</evidence>
<evidence type="ECO:0000256" key="2">
    <source>
        <dbReference type="ARBA" id="ARBA00022737"/>
    </source>
</evidence>
<feature type="transmembrane region" description="Helical" evidence="4">
    <location>
        <begin position="521"/>
        <end position="545"/>
    </location>
</feature>
<evidence type="ECO:0000313" key="7">
    <source>
        <dbReference type="Proteomes" id="UP000481858"/>
    </source>
</evidence>
<dbReference type="EMBL" id="WUBL01000237">
    <property type="protein sequence ID" value="KAF2963049.1"/>
    <property type="molecule type" value="Genomic_DNA"/>
</dbReference>
<feature type="region of interest" description="Disordered" evidence="3">
    <location>
        <begin position="712"/>
        <end position="839"/>
    </location>
</feature>
<feature type="compositionally biased region" description="Low complexity" evidence="3">
    <location>
        <begin position="800"/>
        <end position="813"/>
    </location>
</feature>
<dbReference type="OrthoDB" id="10251809at2759"/>
<keyword evidence="7" id="KW-1185">Reference proteome</keyword>
<sequence>MYWTGILVAIVAAFPSWVNGQQSGWIANQVNATMCIWKGLRAAQVRDTAYMDGGFLFWVPGLADNSYGVPEQDGNPLGIIYTLNFSVPWDSRTNVSRIFNEVSKAPNGGAANNLAPNYYDGAMLANDSQFFLYGGLVRNTRAYSPPDGDEVLSYQAYDSGIVKPGFRPGFLNDKLPNDVTRYVTYGGAASAPSENKAWYFGGSRSQSGGPIYQPSFDNSVNPLNHSKRLITLDIGSGQSPEWTNTSLPDSIPSRANPSVVWVPVGEQGILVVLGGVTYPQYATVNQTSSNEAQSDLDGPGYMSNIDIYDIANGTWYQQPTIPGPPMLALGCAVVATAQDASSYNIYYYGGFDGIHANSDFNDDVWVLSLPSFIWTRVSQGDGSHGRAGHQCLTPYPDQMITIGGYTSLKGAGITCLDGGILQIFNLTEGTWLDSYDPNSWNVYGVPEKIHAKIGGGYSGGATMTAPSPTGWAAPALASVFATKYPASKLTTYYPYSSQGPGNTTRGDWENPSKGGGGTPSWVAPVLGVVLGLVFLTAIAVGIMLYRKRAFLSKRSNGSDNVPYDRHHRIRKWLNSTGDKEQTLTTEEVSRGDMESRNEGPLRYIGYPSPSPPIPETTQHEMPGNPHLFELMDTSATAELGGAERRGSAAPHEAPFTPVSAFGLAALTNPANVLFHGVRVAGATKQPELVGRRYAATLSSGNTRERAAGLAIARNHQSDAKDAAAEPRRRRQRPEPYKRAPHVAPAQPERRDRELDVGSEHTADAAGDPDRLQQRAGQPAPAEPPERARPRRRGGLRERAPGPQRVRGPQPGSGDEQFVAKEQLPREHGRSRRLANASDT</sequence>
<feature type="compositionally biased region" description="Basic and acidic residues" evidence="3">
    <location>
        <begin position="715"/>
        <end position="737"/>
    </location>
</feature>